<name>A0A0W0XP79_9GAMM</name>
<dbReference type="PATRIC" id="fig|45073.5.peg.2649"/>
<dbReference type="EMBL" id="LNYS01000022">
    <property type="protein sequence ID" value="KTD46577.1"/>
    <property type="molecule type" value="Genomic_DNA"/>
</dbReference>
<comment type="caution">
    <text evidence="1">The sequence shown here is derived from an EMBL/GenBank/DDBJ whole genome shotgun (WGS) entry which is preliminary data.</text>
</comment>
<dbReference type="AlphaFoldDB" id="A0A0W0XP79"/>
<evidence type="ECO:0000313" key="1">
    <source>
        <dbReference type="EMBL" id="KTD46577.1"/>
    </source>
</evidence>
<dbReference type="Proteomes" id="UP000054618">
    <property type="component" value="Unassembled WGS sequence"/>
</dbReference>
<organism evidence="1 2">
    <name type="scientific">Legionella quinlivanii</name>
    <dbReference type="NCBI Taxonomy" id="45073"/>
    <lineage>
        <taxon>Bacteria</taxon>
        <taxon>Pseudomonadati</taxon>
        <taxon>Pseudomonadota</taxon>
        <taxon>Gammaproteobacteria</taxon>
        <taxon>Legionellales</taxon>
        <taxon>Legionellaceae</taxon>
        <taxon>Legionella</taxon>
    </lineage>
</organism>
<sequence length="196" mass="23261">MINLHKYDILIIQFLADYQVQKQLVNFDQSERLAEQLVNSQDDKTLLSIYIKEWCEELLRINEIDRALFLESWKNLTTNTTLFNTQQIICAIRFFRLFQNESFKNCSAFFNRLNLEKQVEQYWDKTLGLSPKKDFEFNKTKTDSSEEIQKQIANDSREARDSHLRFILASKLPFYGQSKLPDLANNPEEQPLHNTI</sequence>
<proteinExistence type="predicted"/>
<keyword evidence="2" id="KW-1185">Reference proteome</keyword>
<dbReference type="RefSeq" id="WP_058508580.1">
    <property type="nucleotide sequence ID" value="NZ_CAAAIK010000008.1"/>
</dbReference>
<reference evidence="1 2" key="1">
    <citation type="submission" date="2015-11" db="EMBL/GenBank/DDBJ databases">
        <title>Genomic analysis of 38 Legionella species identifies large and diverse effector repertoires.</title>
        <authorList>
            <person name="Burstein D."/>
            <person name="Amaro F."/>
            <person name="Zusman T."/>
            <person name="Lifshitz Z."/>
            <person name="Cohen O."/>
            <person name="Gilbert J.A."/>
            <person name="Pupko T."/>
            <person name="Shuman H.A."/>
            <person name="Segal G."/>
        </authorList>
    </citation>
    <scope>NUCLEOTIDE SEQUENCE [LARGE SCALE GENOMIC DNA]</scope>
    <source>
        <strain evidence="1 2">CDC#1442-AUS-E</strain>
    </source>
</reference>
<protein>
    <submittedName>
        <fullName evidence="1">Uncharacterized protein</fullName>
    </submittedName>
</protein>
<evidence type="ECO:0000313" key="2">
    <source>
        <dbReference type="Proteomes" id="UP000054618"/>
    </source>
</evidence>
<gene>
    <name evidence="1" type="ORF">Lqui_2502</name>
</gene>
<accession>A0A0W0XP79</accession>